<dbReference type="EMBL" id="PJRQ01000030">
    <property type="protein sequence ID" value="PLR12717.1"/>
    <property type="molecule type" value="Genomic_DNA"/>
</dbReference>
<name>A0A2N5CRU6_9CAUL</name>
<evidence type="ECO:0000313" key="4">
    <source>
        <dbReference type="Proteomes" id="UP000281192"/>
    </source>
</evidence>
<dbReference type="Proteomes" id="UP000281192">
    <property type="component" value="Chromosome"/>
</dbReference>
<protein>
    <submittedName>
        <fullName evidence="2">Uncharacterized protein</fullName>
    </submittedName>
</protein>
<sequence length="89" mass="9444">MRKSSAVPRTGQGALTIARQSQEIAFSLLVSSGPAGRRTGKGSLTGEPEAMRRAFRAGDARLTLDDGTEHQIAIVAHSEGDGTAYFELR</sequence>
<reference evidence="1 4" key="2">
    <citation type="submission" date="2018-01" db="EMBL/GenBank/DDBJ databases">
        <title>Complete genome sequence of Caulobacter flavus RHGG3.</title>
        <authorList>
            <person name="Yang E."/>
        </authorList>
    </citation>
    <scope>NUCLEOTIDE SEQUENCE [LARGE SCALE GENOMIC DNA]</scope>
    <source>
        <strain evidence="1 4">RHGG3</strain>
    </source>
</reference>
<evidence type="ECO:0000313" key="2">
    <source>
        <dbReference type="EMBL" id="PLR12717.1"/>
    </source>
</evidence>
<dbReference type="AlphaFoldDB" id="A0A2N5CRU6"/>
<dbReference type="OrthoDB" id="7189694at2"/>
<evidence type="ECO:0000313" key="1">
    <source>
        <dbReference type="EMBL" id="AYV46420.1"/>
    </source>
</evidence>
<organism evidence="2 3">
    <name type="scientific">Caulobacter flavus</name>
    <dbReference type="NCBI Taxonomy" id="1679497"/>
    <lineage>
        <taxon>Bacteria</taxon>
        <taxon>Pseudomonadati</taxon>
        <taxon>Pseudomonadota</taxon>
        <taxon>Alphaproteobacteria</taxon>
        <taxon>Caulobacterales</taxon>
        <taxon>Caulobacteraceae</taxon>
        <taxon>Caulobacter</taxon>
    </lineage>
</organism>
<reference evidence="2 3" key="1">
    <citation type="submission" date="2017-12" db="EMBL/GenBank/DDBJ databases">
        <title>The genome sequence of Caulobacter flavus CGMCC1 15093.</title>
        <authorList>
            <person name="Gao J."/>
            <person name="Mao X."/>
            <person name="Sun J."/>
        </authorList>
    </citation>
    <scope>NUCLEOTIDE SEQUENCE [LARGE SCALE GENOMIC DNA]</scope>
    <source>
        <strain evidence="2 3">CGMCC1 15093</strain>
    </source>
</reference>
<dbReference type="Proteomes" id="UP000234483">
    <property type="component" value="Unassembled WGS sequence"/>
</dbReference>
<evidence type="ECO:0000313" key="3">
    <source>
        <dbReference type="Proteomes" id="UP000234483"/>
    </source>
</evidence>
<dbReference type="EMBL" id="CP026100">
    <property type="protein sequence ID" value="AYV46420.1"/>
    <property type="molecule type" value="Genomic_DNA"/>
</dbReference>
<gene>
    <name evidence="1" type="ORF">C1707_09180</name>
    <name evidence="2" type="ORF">CFHF_14865</name>
</gene>
<accession>A0A2N5CRU6</accession>
<dbReference type="RefSeq" id="WP_101713782.1">
    <property type="nucleotide sequence ID" value="NZ_CP026100.1"/>
</dbReference>
<proteinExistence type="predicted"/>
<keyword evidence="4" id="KW-1185">Reference proteome</keyword>
<dbReference type="KEGG" id="cfh:C1707_09180"/>